<dbReference type="GO" id="GO:0004180">
    <property type="term" value="F:carboxypeptidase activity"/>
    <property type="evidence" value="ECO:0007669"/>
    <property type="project" value="UniProtKB-KW"/>
</dbReference>
<accession>A0A4R6TAE9</accession>
<dbReference type="InterPro" id="IPR008969">
    <property type="entry name" value="CarboxyPept-like_regulatory"/>
</dbReference>
<dbReference type="RefSeq" id="WP_133537715.1">
    <property type="nucleotide sequence ID" value="NZ_SNYH01000006.1"/>
</dbReference>
<keyword evidence="1" id="KW-0378">Hydrolase</keyword>
<evidence type="ECO:0000313" key="1">
    <source>
        <dbReference type="EMBL" id="TDQ22748.1"/>
    </source>
</evidence>
<gene>
    <name evidence="1" type="ORF">DFQ07_2766</name>
</gene>
<dbReference type="Proteomes" id="UP000295390">
    <property type="component" value="Unassembled WGS sequence"/>
</dbReference>
<comment type="caution">
    <text evidence="1">The sequence shown here is derived from an EMBL/GenBank/DDBJ whole genome shotgun (WGS) entry which is preliminary data.</text>
</comment>
<keyword evidence="1" id="KW-0121">Carboxypeptidase</keyword>
<dbReference type="SUPFAM" id="SSF49464">
    <property type="entry name" value="Carboxypeptidase regulatory domain-like"/>
    <property type="match status" value="1"/>
</dbReference>
<organism evidence="1 2">
    <name type="scientific">Tenacibaculum caenipelagi</name>
    <dbReference type="NCBI Taxonomy" id="1325435"/>
    <lineage>
        <taxon>Bacteria</taxon>
        <taxon>Pseudomonadati</taxon>
        <taxon>Bacteroidota</taxon>
        <taxon>Flavobacteriia</taxon>
        <taxon>Flavobacteriales</taxon>
        <taxon>Flavobacteriaceae</taxon>
        <taxon>Tenacibaculum</taxon>
    </lineage>
</organism>
<name>A0A4R6TAE9_9FLAO</name>
<proteinExistence type="predicted"/>
<keyword evidence="2" id="KW-1185">Reference proteome</keyword>
<evidence type="ECO:0000313" key="2">
    <source>
        <dbReference type="Proteomes" id="UP000295390"/>
    </source>
</evidence>
<keyword evidence="1" id="KW-0645">Protease</keyword>
<dbReference type="Pfam" id="PF13715">
    <property type="entry name" value="CarbopepD_reg_2"/>
    <property type="match status" value="1"/>
</dbReference>
<reference evidence="1 2" key="1">
    <citation type="submission" date="2019-03" db="EMBL/GenBank/DDBJ databases">
        <title>Genomic Encyclopedia of Type Strains, Phase III (KMG-III): the genomes of soil and plant-associated and newly described type strains.</title>
        <authorList>
            <person name="Whitman W."/>
        </authorList>
    </citation>
    <scope>NUCLEOTIDE SEQUENCE [LARGE SCALE GENOMIC DNA]</scope>
    <source>
        <strain evidence="1 2">CECT 8283</strain>
    </source>
</reference>
<protein>
    <submittedName>
        <fullName evidence="1">Carboxypeptidase-like protein</fullName>
    </submittedName>
</protein>
<dbReference type="AlphaFoldDB" id="A0A4R6TAE9"/>
<dbReference type="EMBL" id="SNYH01000006">
    <property type="protein sequence ID" value="TDQ22748.1"/>
    <property type="molecule type" value="Genomic_DNA"/>
</dbReference>
<sequence>METIIMATCQATGADLFDKVKTGCSLPTKAETSCGCKTQKSSCGCGCGGHAKNGTMEKTGKIIDKLTKQPLIGAHIMNVETQQGAVSDENGNFVLEAANDELIKVSFVGMKDVTLPASQIEAVEMEEDSLLDEVVVSTKKSFKKNTGLWVGVGLVALYAYAKTRKPKRSTTSKKPVANG</sequence>
<dbReference type="OrthoDB" id="9804995at2"/>